<reference evidence="2 3" key="1">
    <citation type="journal article" date="2019" name="Nat. Ecol. Evol.">
        <title>Megaphylogeny resolves global patterns of mushroom evolution.</title>
        <authorList>
            <person name="Varga T."/>
            <person name="Krizsan K."/>
            <person name="Foldi C."/>
            <person name="Dima B."/>
            <person name="Sanchez-Garcia M."/>
            <person name="Sanchez-Ramirez S."/>
            <person name="Szollosi G.J."/>
            <person name="Szarkandi J.G."/>
            <person name="Papp V."/>
            <person name="Albert L."/>
            <person name="Andreopoulos W."/>
            <person name="Angelini C."/>
            <person name="Antonin V."/>
            <person name="Barry K.W."/>
            <person name="Bougher N.L."/>
            <person name="Buchanan P."/>
            <person name="Buyck B."/>
            <person name="Bense V."/>
            <person name="Catcheside P."/>
            <person name="Chovatia M."/>
            <person name="Cooper J."/>
            <person name="Damon W."/>
            <person name="Desjardin D."/>
            <person name="Finy P."/>
            <person name="Geml J."/>
            <person name="Haridas S."/>
            <person name="Hughes K."/>
            <person name="Justo A."/>
            <person name="Karasinski D."/>
            <person name="Kautmanova I."/>
            <person name="Kiss B."/>
            <person name="Kocsube S."/>
            <person name="Kotiranta H."/>
            <person name="LaButti K.M."/>
            <person name="Lechner B.E."/>
            <person name="Liimatainen K."/>
            <person name="Lipzen A."/>
            <person name="Lukacs Z."/>
            <person name="Mihaltcheva S."/>
            <person name="Morgado L.N."/>
            <person name="Niskanen T."/>
            <person name="Noordeloos M.E."/>
            <person name="Ohm R.A."/>
            <person name="Ortiz-Santana B."/>
            <person name="Ovrebo C."/>
            <person name="Racz N."/>
            <person name="Riley R."/>
            <person name="Savchenko A."/>
            <person name="Shiryaev A."/>
            <person name="Soop K."/>
            <person name="Spirin V."/>
            <person name="Szebenyi C."/>
            <person name="Tomsovsky M."/>
            <person name="Tulloss R.E."/>
            <person name="Uehling J."/>
            <person name="Grigoriev I.V."/>
            <person name="Vagvolgyi C."/>
            <person name="Papp T."/>
            <person name="Martin F.M."/>
            <person name="Miettinen O."/>
            <person name="Hibbett D.S."/>
            <person name="Nagy L.G."/>
        </authorList>
    </citation>
    <scope>NUCLEOTIDE SEQUENCE [LARGE SCALE GENOMIC DNA]</scope>
    <source>
        <strain evidence="2 3">CBS 166.37</strain>
    </source>
</reference>
<feature type="region of interest" description="Disordered" evidence="1">
    <location>
        <begin position="21"/>
        <end position="257"/>
    </location>
</feature>
<proteinExistence type="predicted"/>
<gene>
    <name evidence="2" type="ORF">BDQ12DRAFT_297104</name>
</gene>
<feature type="compositionally biased region" description="Polar residues" evidence="1">
    <location>
        <begin position="165"/>
        <end position="185"/>
    </location>
</feature>
<organism evidence="2 3">
    <name type="scientific">Crucibulum laeve</name>
    <dbReference type="NCBI Taxonomy" id="68775"/>
    <lineage>
        <taxon>Eukaryota</taxon>
        <taxon>Fungi</taxon>
        <taxon>Dikarya</taxon>
        <taxon>Basidiomycota</taxon>
        <taxon>Agaricomycotina</taxon>
        <taxon>Agaricomycetes</taxon>
        <taxon>Agaricomycetidae</taxon>
        <taxon>Agaricales</taxon>
        <taxon>Agaricineae</taxon>
        <taxon>Nidulariaceae</taxon>
        <taxon>Crucibulum</taxon>
    </lineage>
</organism>
<sequence length="392" mass="43690">MTSSPIANTQMQMPTVFIHPPEEEQTPSWCCFDAAQPSSDPSDSPQNTYATFDSMETDADAEERFEYHQQKLRESSNRNAGEDSEIIEVVKVRKHRREPVYEEEEEQDTPPQTAALKHTSTLKSRASKAFRSLKGSLRSSKPRAQDVFSQEHDQQRQHDEHQRPRTPTISRRGSGILSQLFTAPATSIRSRSSVSSFEPPSRSESKSAFPSSRSSVSVATSYSRRSSIYQGTISPSEQEPDLHIRAPSPAPSTASRRFSRLNLRKVFSFSSHTESISSGRTTPTLSSSKSSSSPQTPTSTEEEAGTEEITPRRRRSFSTDKDRPSSSTFEFDTGPVLNLELGSTAVPSSFELSDARKRPALVQEDGDVSFEMRLDSLHFESLSFDADRFTAS</sequence>
<feature type="compositionally biased region" description="Low complexity" evidence="1">
    <location>
        <begin position="187"/>
        <end position="227"/>
    </location>
</feature>
<evidence type="ECO:0000256" key="1">
    <source>
        <dbReference type="SAM" id="MobiDB-lite"/>
    </source>
</evidence>
<feature type="compositionally biased region" description="Basic and acidic residues" evidence="1">
    <location>
        <begin position="149"/>
        <end position="163"/>
    </location>
</feature>
<accession>A0A5C3MBQ2</accession>
<feature type="compositionally biased region" description="Low complexity" evidence="1">
    <location>
        <begin position="33"/>
        <end position="46"/>
    </location>
</feature>
<feature type="compositionally biased region" description="Polar residues" evidence="1">
    <location>
        <begin position="228"/>
        <end position="237"/>
    </location>
</feature>
<dbReference type="AlphaFoldDB" id="A0A5C3MBQ2"/>
<keyword evidence="3" id="KW-1185">Reference proteome</keyword>
<dbReference type="Proteomes" id="UP000308652">
    <property type="component" value="Unassembled WGS sequence"/>
</dbReference>
<evidence type="ECO:0000313" key="3">
    <source>
        <dbReference type="Proteomes" id="UP000308652"/>
    </source>
</evidence>
<dbReference type="OrthoDB" id="3066311at2759"/>
<dbReference type="EMBL" id="ML213592">
    <property type="protein sequence ID" value="TFK42879.1"/>
    <property type="molecule type" value="Genomic_DNA"/>
</dbReference>
<name>A0A5C3MBQ2_9AGAR</name>
<feature type="compositionally biased region" description="Basic and acidic residues" evidence="1">
    <location>
        <begin position="62"/>
        <end position="76"/>
    </location>
</feature>
<feature type="compositionally biased region" description="Low complexity" evidence="1">
    <location>
        <begin position="272"/>
        <end position="299"/>
    </location>
</feature>
<feature type="region of interest" description="Disordered" evidence="1">
    <location>
        <begin position="272"/>
        <end position="333"/>
    </location>
</feature>
<evidence type="ECO:0000313" key="2">
    <source>
        <dbReference type="EMBL" id="TFK42879.1"/>
    </source>
</evidence>
<protein>
    <submittedName>
        <fullName evidence="2">Uncharacterized protein</fullName>
    </submittedName>
</protein>